<dbReference type="eggNOG" id="ENOG5033414">
    <property type="taxonomic scope" value="Bacteria"/>
</dbReference>
<evidence type="ECO:0000313" key="1">
    <source>
        <dbReference type="EMBL" id="KGN42298.1"/>
    </source>
</evidence>
<evidence type="ECO:0008006" key="3">
    <source>
        <dbReference type="Google" id="ProtNLM"/>
    </source>
</evidence>
<dbReference type="Proteomes" id="UP000030013">
    <property type="component" value="Unassembled WGS sequence"/>
</dbReference>
<dbReference type="InterPro" id="IPR046032">
    <property type="entry name" value="DUF5990"/>
</dbReference>
<dbReference type="EMBL" id="AVPL01000006">
    <property type="protein sequence ID" value="KGN42298.1"/>
    <property type="molecule type" value="Genomic_DNA"/>
</dbReference>
<comment type="caution">
    <text evidence="1">The sequence shown here is derived from an EMBL/GenBank/DDBJ whole genome shotgun (WGS) entry which is preliminary data.</text>
</comment>
<proteinExistence type="predicted"/>
<name>A0A0A0JYN1_9MICO</name>
<dbReference type="RefSeq" id="WP_035933331.1">
    <property type="nucleotide sequence ID" value="NZ_AVPL01000006.1"/>
</dbReference>
<dbReference type="OrthoDB" id="3783022at2"/>
<accession>A0A0A0JYN1</accession>
<dbReference type="Pfam" id="PF19452">
    <property type="entry name" value="DUF5990"/>
    <property type="match status" value="1"/>
</dbReference>
<organism evidence="1 2">
    <name type="scientific">Knoellia aerolata DSM 18566</name>
    <dbReference type="NCBI Taxonomy" id="1385519"/>
    <lineage>
        <taxon>Bacteria</taxon>
        <taxon>Bacillati</taxon>
        <taxon>Actinomycetota</taxon>
        <taxon>Actinomycetes</taxon>
        <taxon>Micrococcales</taxon>
        <taxon>Intrasporangiaceae</taxon>
        <taxon>Knoellia</taxon>
    </lineage>
</organism>
<evidence type="ECO:0000313" key="2">
    <source>
        <dbReference type="Proteomes" id="UP000030013"/>
    </source>
</evidence>
<gene>
    <name evidence="1" type="ORF">N801_00580</name>
</gene>
<keyword evidence="2" id="KW-1185">Reference proteome</keyword>
<protein>
    <recommendedName>
        <fullName evidence="3">Monooxygenase</fullName>
    </recommendedName>
</protein>
<reference evidence="1 2" key="1">
    <citation type="submission" date="2013-08" db="EMBL/GenBank/DDBJ databases">
        <title>The genome sequence of Knoellia aerolata.</title>
        <authorList>
            <person name="Zhu W."/>
            <person name="Wang G."/>
        </authorList>
    </citation>
    <scope>NUCLEOTIDE SEQUENCE [LARGE SCALE GENOMIC DNA]</scope>
    <source>
        <strain evidence="1 2">DSM 18566</strain>
    </source>
</reference>
<dbReference type="AlphaFoldDB" id="A0A0A0JYN1"/>
<sequence length="139" mass="14749">MDVRIVGSSLPSPVVAGNEVLVGLQRGREVVAPRPVAGSSMTFEAELDVVLTPAGVDYRGPWVQGKRGDRFLYLCWGHDDGSGFVTSRRAKLMLGVLDPAEMATARPGATLQARLPLTDAGGRPVCAAVRPPAIRWTLA</sequence>